<dbReference type="EMBL" id="RCHC01000031">
    <property type="protein sequence ID" value="RLL17532.1"/>
    <property type="molecule type" value="Genomic_DNA"/>
</dbReference>
<sequence length="177" mass="19868">MMEAMNSTPKYQHIEALHSKATKYLLLMQHTNNLIEQQLAESLLPHQQMKVISLTAPHDDALAQLLNSITDELKQLKAGIHTVIYGDESFLWMVQQCVVQIGCLKEEISLVLDGSVQPKIKNIYCVHCGHLQKTVADDYCACEHCHVELMIRSHFSERLGAYMGVCANVHQSVGAKV</sequence>
<evidence type="ECO:0000313" key="3">
    <source>
        <dbReference type="Proteomes" id="UP000280271"/>
    </source>
</evidence>
<keyword evidence="3" id="KW-1185">Reference proteome</keyword>
<reference evidence="2 3" key="1">
    <citation type="submission" date="2018-09" db="EMBL/GenBank/DDBJ databases">
        <title>The draft genome of Acinetobacter sp. strains.</title>
        <authorList>
            <person name="Qin J."/>
            <person name="Feng Y."/>
            <person name="Zong Z."/>
        </authorList>
    </citation>
    <scope>NUCLEOTIDE SEQUENCE [LARGE SCALE GENOMIC DNA]</scope>
    <source>
        <strain evidence="2 3">WCHAc060005</strain>
    </source>
</reference>
<name>A0ABX9TRB7_9GAMM</name>
<dbReference type="NCBIfam" id="NF041259">
    <property type="entry name" value="mono_DmmA_fam"/>
    <property type="match status" value="1"/>
</dbReference>
<proteinExistence type="predicted"/>
<protein>
    <recommendedName>
        <fullName evidence="1">Dimethylamine monooxygenase subunit DmmA-like C-terminal domain-containing protein</fullName>
    </recommendedName>
</protein>
<evidence type="ECO:0000313" key="2">
    <source>
        <dbReference type="EMBL" id="RLL17532.1"/>
    </source>
</evidence>
<feature type="domain" description="Dimethylamine monooxygenase subunit DmmA-like C-terminal" evidence="1">
    <location>
        <begin position="123"/>
        <end position="165"/>
    </location>
</feature>
<organism evidence="2 3">
    <name type="scientific">Acinetobacter chengduensis</name>
    <dbReference type="NCBI Taxonomy" id="2420890"/>
    <lineage>
        <taxon>Bacteria</taxon>
        <taxon>Pseudomonadati</taxon>
        <taxon>Pseudomonadota</taxon>
        <taxon>Gammaproteobacteria</taxon>
        <taxon>Moraxellales</taxon>
        <taxon>Moraxellaceae</taxon>
        <taxon>Acinetobacter</taxon>
    </lineage>
</organism>
<dbReference type="Proteomes" id="UP000280271">
    <property type="component" value="Unassembled WGS sequence"/>
</dbReference>
<accession>A0ABX9TRB7</accession>
<dbReference type="Pfam" id="PF22289">
    <property type="entry name" value="DmmA-like_C"/>
    <property type="match status" value="1"/>
</dbReference>
<gene>
    <name evidence="2" type="ORF">D9K81_17070</name>
</gene>
<comment type="caution">
    <text evidence="2">The sequence shown here is derived from an EMBL/GenBank/DDBJ whole genome shotgun (WGS) entry which is preliminary data.</text>
</comment>
<evidence type="ECO:0000259" key="1">
    <source>
        <dbReference type="Pfam" id="PF22289"/>
    </source>
</evidence>
<dbReference type="InterPro" id="IPR048037">
    <property type="entry name" value="DmmA-like_C"/>
</dbReference>
<dbReference type="RefSeq" id="WP_120376069.1">
    <property type="nucleotide sequence ID" value="NZ_RCHC01000031.1"/>
</dbReference>